<comment type="caution">
    <text evidence="2">The sequence shown here is derived from an EMBL/GenBank/DDBJ whole genome shotgun (WGS) entry which is preliminary data.</text>
</comment>
<gene>
    <name evidence="2" type="ORF">KP509_33G064800</name>
</gene>
<accession>A0A8T2QRY6</accession>
<evidence type="ECO:0008006" key="4">
    <source>
        <dbReference type="Google" id="ProtNLM"/>
    </source>
</evidence>
<organism evidence="2 3">
    <name type="scientific">Ceratopteris richardii</name>
    <name type="common">Triangle waterfern</name>
    <dbReference type="NCBI Taxonomy" id="49495"/>
    <lineage>
        <taxon>Eukaryota</taxon>
        <taxon>Viridiplantae</taxon>
        <taxon>Streptophyta</taxon>
        <taxon>Embryophyta</taxon>
        <taxon>Tracheophyta</taxon>
        <taxon>Polypodiopsida</taxon>
        <taxon>Polypodiidae</taxon>
        <taxon>Polypodiales</taxon>
        <taxon>Pteridineae</taxon>
        <taxon>Pteridaceae</taxon>
        <taxon>Parkerioideae</taxon>
        <taxon>Ceratopteris</taxon>
    </lineage>
</organism>
<evidence type="ECO:0000256" key="1">
    <source>
        <dbReference type="SAM" id="SignalP"/>
    </source>
</evidence>
<keyword evidence="1" id="KW-0732">Signal</keyword>
<dbReference type="AlphaFoldDB" id="A0A8T2QRY6"/>
<proteinExistence type="predicted"/>
<sequence length="77" mass="8711">MNHSLSLLPCFIVVAVRSSSLYCTRWTDFDHMMFENMNNSILRQLISILVLGLTLQLQSSLVSVRQIASIQVTVLTL</sequence>
<protein>
    <recommendedName>
        <fullName evidence="4">Secreted protein</fullName>
    </recommendedName>
</protein>
<feature type="signal peptide" evidence="1">
    <location>
        <begin position="1"/>
        <end position="18"/>
    </location>
</feature>
<reference evidence="2" key="1">
    <citation type="submission" date="2021-08" db="EMBL/GenBank/DDBJ databases">
        <title>WGS assembly of Ceratopteris richardii.</title>
        <authorList>
            <person name="Marchant D.B."/>
            <person name="Chen G."/>
            <person name="Jenkins J."/>
            <person name="Shu S."/>
            <person name="Leebens-Mack J."/>
            <person name="Grimwood J."/>
            <person name="Schmutz J."/>
            <person name="Soltis P."/>
            <person name="Soltis D."/>
            <person name="Chen Z.-H."/>
        </authorList>
    </citation>
    <scope>NUCLEOTIDE SEQUENCE</scope>
    <source>
        <strain evidence="2">Whitten #5841</strain>
        <tissue evidence="2">Leaf</tissue>
    </source>
</reference>
<dbReference type="EMBL" id="CM035438">
    <property type="protein sequence ID" value="KAH7286225.1"/>
    <property type="molecule type" value="Genomic_DNA"/>
</dbReference>
<name>A0A8T2QRY6_CERRI</name>
<evidence type="ECO:0000313" key="2">
    <source>
        <dbReference type="EMBL" id="KAH7286225.1"/>
    </source>
</evidence>
<dbReference type="Proteomes" id="UP000825935">
    <property type="component" value="Chromosome 33"/>
</dbReference>
<evidence type="ECO:0000313" key="3">
    <source>
        <dbReference type="Proteomes" id="UP000825935"/>
    </source>
</evidence>
<keyword evidence="3" id="KW-1185">Reference proteome</keyword>
<feature type="chain" id="PRO_5035780364" description="Secreted protein" evidence="1">
    <location>
        <begin position="19"/>
        <end position="77"/>
    </location>
</feature>